<dbReference type="AlphaFoldDB" id="A0A382AAK3"/>
<dbReference type="Gene3D" id="3.40.50.1820">
    <property type="entry name" value="alpha/beta hydrolase"/>
    <property type="match status" value="1"/>
</dbReference>
<name>A0A382AAK3_9ZZZZ</name>
<dbReference type="SUPFAM" id="SSF53474">
    <property type="entry name" value="alpha/beta-Hydrolases"/>
    <property type="match status" value="1"/>
</dbReference>
<evidence type="ECO:0000313" key="1">
    <source>
        <dbReference type="EMBL" id="SVA98565.1"/>
    </source>
</evidence>
<dbReference type="InterPro" id="IPR029058">
    <property type="entry name" value="AB_hydrolase_fold"/>
</dbReference>
<gene>
    <name evidence="1" type="ORF">METZ01_LOCUS151419</name>
</gene>
<proteinExistence type="predicted"/>
<feature type="non-terminal residue" evidence="1">
    <location>
        <position position="85"/>
    </location>
</feature>
<sequence>MKHTLPVALLLLLLVALAEAVTAQTTEAQRAAVATSIDYRIVPNIVYQEANGFEAKLDLYLPSDRAPAPTLINFHGGGWRSGTKE</sequence>
<accession>A0A382AAK3</accession>
<organism evidence="1">
    <name type="scientific">marine metagenome</name>
    <dbReference type="NCBI Taxonomy" id="408172"/>
    <lineage>
        <taxon>unclassified sequences</taxon>
        <taxon>metagenomes</taxon>
        <taxon>ecological metagenomes</taxon>
    </lineage>
</organism>
<protein>
    <submittedName>
        <fullName evidence="1">Uncharacterized protein</fullName>
    </submittedName>
</protein>
<dbReference type="EMBL" id="UINC01024604">
    <property type="protein sequence ID" value="SVA98565.1"/>
    <property type="molecule type" value="Genomic_DNA"/>
</dbReference>
<reference evidence="1" key="1">
    <citation type="submission" date="2018-05" db="EMBL/GenBank/DDBJ databases">
        <authorList>
            <person name="Lanie J.A."/>
            <person name="Ng W.-L."/>
            <person name="Kazmierczak K.M."/>
            <person name="Andrzejewski T.M."/>
            <person name="Davidsen T.M."/>
            <person name="Wayne K.J."/>
            <person name="Tettelin H."/>
            <person name="Glass J.I."/>
            <person name="Rusch D."/>
            <person name="Podicherti R."/>
            <person name="Tsui H.-C.T."/>
            <person name="Winkler M.E."/>
        </authorList>
    </citation>
    <scope>NUCLEOTIDE SEQUENCE</scope>
</reference>